<evidence type="ECO:0000313" key="5">
    <source>
        <dbReference type="Proteomes" id="UP000614490"/>
    </source>
</evidence>
<sequence length="373" mass="43312">MKVSCILPVYNGDLYLKRTLESILNQTFTDFELIIVDDGSTDRTNEIIHSFKDPRIKYIKQEQSGKSNARNRGIQSSCGEFLVFHDADDVSMPNRFSILHRHLEDHPDVEFAHSDMLLIDHADHPIGYWSTNNITPDQYDRFFLRVGTPFNNGSMMVRKSAFKEELQDESLSLGEDTEFIDRALNKSHSIHIALPLLQYRRHSSNESVNTNHTGLFTHVRKIIDRRTIQELVPECSWNDAPEEECLCRAYALLFLFLLRRGFPKEGQSYFLQAKQYATTPPLKLFLFSIVHIASNQPMQAFKYLNHISPCDHIVHHYRGECYALLKDWNQAYDCFMKAIILRPDYEEPLHRLKGLGCGVGHHFIDPTYAIYKN</sequence>
<dbReference type="InterPro" id="IPR011990">
    <property type="entry name" value="TPR-like_helical_dom_sf"/>
</dbReference>
<dbReference type="AlphaFoldDB" id="A0A931HSM1"/>
<gene>
    <name evidence="4" type="ORF">H0267_01365</name>
</gene>
<organism evidence="4 5">
    <name type="scientific">Halobacillus yeomjeoni</name>
    <dbReference type="NCBI Taxonomy" id="311194"/>
    <lineage>
        <taxon>Bacteria</taxon>
        <taxon>Bacillati</taxon>
        <taxon>Bacillota</taxon>
        <taxon>Bacilli</taxon>
        <taxon>Bacillales</taxon>
        <taxon>Bacillaceae</taxon>
        <taxon>Halobacillus</taxon>
    </lineage>
</organism>
<dbReference type="PANTHER" id="PTHR43685:SF11">
    <property type="entry name" value="GLYCOSYLTRANSFERASE TAGX-RELATED"/>
    <property type="match status" value="1"/>
</dbReference>
<comment type="caution">
    <text evidence="4">The sequence shown here is derived from an EMBL/GenBank/DDBJ whole genome shotgun (WGS) entry which is preliminary data.</text>
</comment>
<dbReference type="InterPro" id="IPR050834">
    <property type="entry name" value="Glycosyltransf_2"/>
</dbReference>
<dbReference type="SMART" id="SM00028">
    <property type="entry name" value="TPR"/>
    <property type="match status" value="1"/>
</dbReference>
<dbReference type="CDD" id="cd00761">
    <property type="entry name" value="Glyco_tranf_GTA_type"/>
    <property type="match status" value="1"/>
</dbReference>
<name>A0A931HSM1_9BACI</name>
<dbReference type="Gene3D" id="1.25.40.10">
    <property type="entry name" value="Tetratricopeptide repeat domain"/>
    <property type="match status" value="1"/>
</dbReference>
<dbReference type="SUPFAM" id="SSF53448">
    <property type="entry name" value="Nucleotide-diphospho-sugar transferases"/>
    <property type="match status" value="1"/>
</dbReference>
<dbReference type="InterPro" id="IPR001173">
    <property type="entry name" value="Glyco_trans_2-like"/>
</dbReference>
<dbReference type="SUPFAM" id="SSF48452">
    <property type="entry name" value="TPR-like"/>
    <property type="match status" value="1"/>
</dbReference>
<evidence type="ECO:0000256" key="1">
    <source>
        <dbReference type="ARBA" id="ARBA00006739"/>
    </source>
</evidence>
<dbReference type="Gene3D" id="3.90.550.10">
    <property type="entry name" value="Spore Coat Polysaccharide Biosynthesis Protein SpsA, Chain A"/>
    <property type="match status" value="1"/>
</dbReference>
<proteinExistence type="inferred from homology"/>
<protein>
    <submittedName>
        <fullName evidence="4">Glycosyltransferase</fullName>
    </submittedName>
</protein>
<dbReference type="PANTHER" id="PTHR43685">
    <property type="entry name" value="GLYCOSYLTRANSFERASE"/>
    <property type="match status" value="1"/>
</dbReference>
<evidence type="ECO:0000313" key="4">
    <source>
        <dbReference type="EMBL" id="MBH0228847.1"/>
    </source>
</evidence>
<dbReference type="EMBL" id="JADZSC010000001">
    <property type="protein sequence ID" value="MBH0228847.1"/>
    <property type="molecule type" value="Genomic_DNA"/>
</dbReference>
<dbReference type="Pfam" id="PF00535">
    <property type="entry name" value="Glycos_transf_2"/>
    <property type="match status" value="1"/>
</dbReference>
<evidence type="ECO:0000256" key="2">
    <source>
        <dbReference type="PROSITE-ProRule" id="PRU00339"/>
    </source>
</evidence>
<keyword evidence="5" id="KW-1185">Reference proteome</keyword>
<feature type="repeat" description="TPR" evidence="2">
    <location>
        <begin position="312"/>
        <end position="345"/>
    </location>
</feature>
<keyword evidence="2" id="KW-0802">TPR repeat</keyword>
<reference evidence="4 5" key="1">
    <citation type="journal article" date="2005" name="Int. J. Syst. Evol. Microbiol.">
        <title>Halobacillus yeomjeoni sp. nov., isolated from a marine solar saltern in Korea.</title>
        <authorList>
            <person name="Yoon J.H."/>
            <person name="Kang S.J."/>
            <person name="Lee C.H."/>
            <person name="Oh H.W."/>
            <person name="Oh T.K."/>
        </authorList>
    </citation>
    <scope>NUCLEOTIDE SEQUENCE [LARGE SCALE GENOMIC DNA]</scope>
    <source>
        <strain evidence="4 5">KCTC 3957</strain>
    </source>
</reference>
<dbReference type="Proteomes" id="UP000614490">
    <property type="component" value="Unassembled WGS sequence"/>
</dbReference>
<evidence type="ECO:0000259" key="3">
    <source>
        <dbReference type="Pfam" id="PF00535"/>
    </source>
</evidence>
<dbReference type="InterPro" id="IPR029044">
    <property type="entry name" value="Nucleotide-diphossugar_trans"/>
</dbReference>
<feature type="domain" description="Glycosyltransferase 2-like" evidence="3">
    <location>
        <begin position="4"/>
        <end position="164"/>
    </location>
</feature>
<dbReference type="PROSITE" id="PS50005">
    <property type="entry name" value="TPR"/>
    <property type="match status" value="1"/>
</dbReference>
<dbReference type="InterPro" id="IPR019734">
    <property type="entry name" value="TPR_rpt"/>
</dbReference>
<dbReference type="RefSeq" id="WP_197315491.1">
    <property type="nucleotide sequence ID" value="NZ_JADZSC010000001.1"/>
</dbReference>
<accession>A0A931HSM1</accession>
<comment type="similarity">
    <text evidence="1">Belongs to the glycosyltransferase 2 family.</text>
</comment>